<evidence type="ECO:0000259" key="2">
    <source>
        <dbReference type="Pfam" id="PF00109"/>
    </source>
</evidence>
<dbReference type="PANTHER" id="PTHR11712">
    <property type="entry name" value="POLYKETIDE SYNTHASE-RELATED"/>
    <property type="match status" value="1"/>
</dbReference>
<keyword evidence="1 3" id="KW-0808">Transferase</keyword>
<proteinExistence type="predicted"/>
<evidence type="ECO:0000313" key="3">
    <source>
        <dbReference type="EMBL" id="NIJ14169.1"/>
    </source>
</evidence>
<dbReference type="SUPFAM" id="SSF53901">
    <property type="entry name" value="Thiolase-like"/>
    <property type="match status" value="2"/>
</dbReference>
<dbReference type="InterPro" id="IPR014030">
    <property type="entry name" value="Ketoacyl_synth_N"/>
</dbReference>
<dbReference type="PANTHER" id="PTHR11712:SF336">
    <property type="entry name" value="3-OXOACYL-[ACYL-CARRIER-PROTEIN] SYNTHASE, MITOCHONDRIAL"/>
    <property type="match status" value="1"/>
</dbReference>
<dbReference type="Pfam" id="PF00109">
    <property type="entry name" value="ketoacyl-synt"/>
    <property type="match status" value="1"/>
</dbReference>
<dbReference type="Proteomes" id="UP000545493">
    <property type="component" value="Unassembled WGS sequence"/>
</dbReference>
<dbReference type="GO" id="GO:0004315">
    <property type="term" value="F:3-oxoacyl-[acyl-carrier-protein] synthase activity"/>
    <property type="evidence" value="ECO:0007669"/>
    <property type="project" value="UniProtKB-EC"/>
</dbReference>
<dbReference type="EMBL" id="JAAOYM010000001">
    <property type="protein sequence ID" value="NIJ14169.1"/>
    <property type="molecule type" value="Genomic_DNA"/>
</dbReference>
<evidence type="ECO:0000256" key="1">
    <source>
        <dbReference type="ARBA" id="ARBA00022679"/>
    </source>
</evidence>
<dbReference type="InterPro" id="IPR000794">
    <property type="entry name" value="Beta-ketoacyl_synthase"/>
</dbReference>
<gene>
    <name evidence="3" type="ORF">FHU38_004513</name>
</gene>
<comment type="caution">
    <text evidence="3">The sequence shown here is derived from an EMBL/GenBank/DDBJ whole genome shotgun (WGS) entry which is preliminary data.</text>
</comment>
<dbReference type="EC" id="2.3.1.179" evidence="3"/>
<protein>
    <submittedName>
        <fullName evidence="3">3-oxoacyl-[acyl-carrier-protein] synthase II</fullName>
        <ecNumber evidence="3">2.3.1.179</ecNumber>
    </submittedName>
</protein>
<dbReference type="GO" id="GO:0006633">
    <property type="term" value="P:fatty acid biosynthetic process"/>
    <property type="evidence" value="ECO:0007669"/>
    <property type="project" value="TreeGrafter"/>
</dbReference>
<evidence type="ECO:0000313" key="4">
    <source>
        <dbReference type="Proteomes" id="UP000545493"/>
    </source>
</evidence>
<dbReference type="InterPro" id="IPR016039">
    <property type="entry name" value="Thiolase-like"/>
</dbReference>
<accession>A0A7X5ZSN7</accession>
<organism evidence="3 4">
    <name type="scientific">Saccharomonospora amisosensis</name>
    <dbReference type="NCBI Taxonomy" id="1128677"/>
    <lineage>
        <taxon>Bacteria</taxon>
        <taxon>Bacillati</taxon>
        <taxon>Actinomycetota</taxon>
        <taxon>Actinomycetes</taxon>
        <taxon>Pseudonocardiales</taxon>
        <taxon>Pseudonocardiaceae</taxon>
        <taxon>Saccharomonospora</taxon>
    </lineage>
</organism>
<dbReference type="Gene3D" id="3.40.47.10">
    <property type="match status" value="1"/>
</dbReference>
<reference evidence="3 4" key="1">
    <citation type="submission" date="2020-03" db="EMBL/GenBank/DDBJ databases">
        <title>Sequencing the genomes of 1000 actinobacteria strains.</title>
        <authorList>
            <person name="Klenk H.-P."/>
        </authorList>
    </citation>
    <scope>NUCLEOTIDE SEQUENCE [LARGE SCALE GENOMIC DNA]</scope>
    <source>
        <strain evidence="3 4">DSM 45685</strain>
    </source>
</reference>
<keyword evidence="4" id="KW-1185">Reference proteome</keyword>
<keyword evidence="3" id="KW-0012">Acyltransferase</keyword>
<name>A0A7X5ZSN7_9PSEU</name>
<feature type="domain" description="Beta-ketoacyl synthase-like N-terminal" evidence="2">
    <location>
        <begin position="28"/>
        <end position="185"/>
    </location>
</feature>
<dbReference type="AlphaFoldDB" id="A0A7X5ZSN7"/>
<dbReference type="RefSeq" id="WP_313886859.1">
    <property type="nucleotide sequence ID" value="NZ_JAAOYM010000001.1"/>
</dbReference>
<sequence length="328" mass="33958">MITAWSAISACGSGRAALDPTRSRVIVLDEQHPRLRGLVAEQFVVEEALGKKGTASMDRCSALAVAVARDLLADVEVDPLTGVVLGTTSGSTQTQWAFTRDSLTRRKPYFVNPAMMPYALMNSAASQVAIWHGLRGPNSTIAGGRMSGLSGLRYAARLLVTGRAGAVVCGAAEECSIPRAWLEWHRDGDRPPGEGAAVMLLEPPGLARHPLAEVLGVETRVAVDGDLRAALVECVRSVLARCGCAAGDVDTVVVSAPGGRLADAERMGIEEALSGMPAKVLDPGAYLGDLGAAVGPFQLVAMLAEPGLGLVTALDADGAVGCGLLRVN</sequence>